<dbReference type="InterPro" id="IPR027039">
    <property type="entry name" value="Crtac1"/>
</dbReference>
<sequence>MVNSLYVRYNWSLKKLTIQALATMLLLVFGCKPKDSDSQSEGTQKMAKRLEFVTARANPDINFLISDKRIARKKIRFETAPDNEFVFFDYVQELLNAGQNAKALHLVNQRLYEKIGDSLAFSPKTIYYHKLQVNAHIQLGEDLNCVNHHVGASCTIPIQPEAVHGNVIHALKAVEILTQMVKAFPKDYESRWLLNLAYMTMGSYPESVPKAYLVPLENPLIKTEDSLVNIFKNIAMKAGVAVNDIAGGVSLEDFNNDGFLDVMVSAYGLKGQLRYFENNQDGTFTEKTEEAGLTGLFGGLNLVHADYNNDGFVDVFVLRGAWFGAEGRYPNSLLMNKNGHFEDVTEQAGVLSQMPTQTAAWADFNLDGYLDLYVGNETINIGFAQSEFYMNNGDGTFTNVVDKLKLGVTGYIKGVTWGDIDNDMLPDLYVSNLTRKNKLFHNLGGTSLEDWKFEEISTAANVEDPVGSFPTWFWDYNNDGHDDLFVAGYDLNRIKQVSFDEVSALLGENPKYSLPKLYKNNGNNTFTDVTESMGLARPFYVMGCNFGDIDNDGYLDFYLGTGAPNLGSIVPNRMFKNDKGNYFNDVTYQGGFGHIQKGHAIAFGDIDNDGDQDIYAVMGGSVVGDNFPNVLYQNGGNTNAWLVAKLIGTTANRSAIGAKVELTYIDATGQTHKLFRTVTTGGTFGASSLQLEIGLAKAVKVKELKVRWPNKNRTVAIYKDIDINQRIEIKEGESTVKTMLKPNSKSVN</sequence>
<comment type="caution">
    <text evidence="3">The sequence shown here is derived from an EMBL/GenBank/DDBJ whole genome shotgun (WGS) entry which is preliminary data.</text>
</comment>
<dbReference type="Gene3D" id="2.130.10.130">
    <property type="entry name" value="Integrin alpha, N-terminal"/>
    <property type="match status" value="2"/>
</dbReference>
<dbReference type="RefSeq" id="WP_188231194.1">
    <property type="nucleotide sequence ID" value="NZ_JACVXB010000008.1"/>
</dbReference>
<name>A0A8J6Q3C7_9FLAO</name>
<protein>
    <submittedName>
        <fullName evidence="3">CRTAC1 family protein</fullName>
    </submittedName>
</protein>
<evidence type="ECO:0000259" key="2">
    <source>
        <dbReference type="Pfam" id="PF07593"/>
    </source>
</evidence>
<dbReference type="PANTHER" id="PTHR16026:SF0">
    <property type="entry name" value="CARTILAGE ACIDIC PROTEIN 1"/>
    <property type="match status" value="1"/>
</dbReference>
<keyword evidence="1" id="KW-0732">Signal</keyword>
<dbReference type="Proteomes" id="UP000600588">
    <property type="component" value="Unassembled WGS sequence"/>
</dbReference>
<dbReference type="SUPFAM" id="SSF69318">
    <property type="entry name" value="Integrin alpha N-terminal domain"/>
    <property type="match status" value="2"/>
</dbReference>
<dbReference type="InterPro" id="IPR011519">
    <property type="entry name" value="UnbV_ASPIC"/>
</dbReference>
<dbReference type="Pfam" id="PF13517">
    <property type="entry name" value="FG-GAP_3"/>
    <property type="match status" value="3"/>
</dbReference>
<reference evidence="3 4" key="1">
    <citation type="submission" date="2020-09" db="EMBL/GenBank/DDBJ databases">
        <title>TT11 complete genome.</title>
        <authorList>
            <person name="Wu Z."/>
        </authorList>
    </citation>
    <scope>NUCLEOTIDE SEQUENCE [LARGE SCALE GENOMIC DNA]</scope>
    <source>
        <strain evidence="3 4">TT11</strain>
    </source>
</reference>
<dbReference type="InterPro" id="IPR013517">
    <property type="entry name" value="FG-GAP"/>
</dbReference>
<dbReference type="InterPro" id="IPR028994">
    <property type="entry name" value="Integrin_alpha_N"/>
</dbReference>
<accession>A0A8J6Q3C7</accession>
<dbReference type="Pfam" id="PF07593">
    <property type="entry name" value="UnbV_ASPIC"/>
    <property type="match status" value="1"/>
</dbReference>
<organism evidence="3 4">
    <name type="scientific">Aestuariibaculum sediminum</name>
    <dbReference type="NCBI Taxonomy" id="2770637"/>
    <lineage>
        <taxon>Bacteria</taxon>
        <taxon>Pseudomonadati</taxon>
        <taxon>Bacteroidota</taxon>
        <taxon>Flavobacteriia</taxon>
        <taxon>Flavobacteriales</taxon>
        <taxon>Flavobacteriaceae</taxon>
    </lineage>
</organism>
<feature type="domain" description="ASPIC/UnbV" evidence="2">
    <location>
        <begin position="655"/>
        <end position="727"/>
    </location>
</feature>
<dbReference type="PANTHER" id="PTHR16026">
    <property type="entry name" value="CARTILAGE ACIDIC PROTEIN 1"/>
    <property type="match status" value="1"/>
</dbReference>
<gene>
    <name evidence="3" type="ORF">ICJ83_14845</name>
</gene>
<proteinExistence type="predicted"/>
<evidence type="ECO:0000313" key="4">
    <source>
        <dbReference type="Proteomes" id="UP000600588"/>
    </source>
</evidence>
<keyword evidence="4" id="KW-1185">Reference proteome</keyword>
<evidence type="ECO:0000256" key="1">
    <source>
        <dbReference type="ARBA" id="ARBA00022729"/>
    </source>
</evidence>
<dbReference type="AlphaFoldDB" id="A0A8J6Q3C7"/>
<evidence type="ECO:0000313" key="3">
    <source>
        <dbReference type="EMBL" id="MBD0833411.1"/>
    </source>
</evidence>
<dbReference type="EMBL" id="JACVXB010000008">
    <property type="protein sequence ID" value="MBD0833411.1"/>
    <property type="molecule type" value="Genomic_DNA"/>
</dbReference>